<dbReference type="InterPro" id="IPR000550">
    <property type="entry name" value="Hppk"/>
</dbReference>
<evidence type="ECO:0000256" key="5">
    <source>
        <dbReference type="ARBA" id="ARBA00022741"/>
    </source>
</evidence>
<comment type="similarity">
    <text evidence="3">In the N-terminal section; belongs to the DHNA family.</text>
</comment>
<keyword evidence="5" id="KW-0547">Nucleotide-binding</keyword>
<dbReference type="GO" id="GO:0016301">
    <property type="term" value="F:kinase activity"/>
    <property type="evidence" value="ECO:0007669"/>
    <property type="project" value="UniProtKB-KW"/>
</dbReference>
<name>A0A212U643_9MICO</name>
<keyword evidence="8 9" id="KW-0289">Folate biosynthesis</keyword>
<dbReference type="SMART" id="SM00905">
    <property type="entry name" value="FolB"/>
    <property type="match status" value="1"/>
</dbReference>
<evidence type="ECO:0000313" key="11">
    <source>
        <dbReference type="EMBL" id="SNC73735.1"/>
    </source>
</evidence>
<dbReference type="SUPFAM" id="SSF55620">
    <property type="entry name" value="Tetrahydrobiopterin biosynthesis enzymes-like"/>
    <property type="match status" value="1"/>
</dbReference>
<dbReference type="Gene3D" id="3.30.70.560">
    <property type="entry name" value="7,8-Dihydro-6-hydroxymethylpterin-pyrophosphokinase HPPK"/>
    <property type="match status" value="1"/>
</dbReference>
<dbReference type="Pfam" id="PF01288">
    <property type="entry name" value="HPPK"/>
    <property type="match status" value="1"/>
</dbReference>
<comment type="function">
    <text evidence="9">Catalyzes the conversion of 7,8-dihydroneopterin to 6-hydroxymethyl-7,8-dihydropterin.</text>
</comment>
<evidence type="ECO:0000256" key="7">
    <source>
        <dbReference type="ARBA" id="ARBA00022840"/>
    </source>
</evidence>
<dbReference type="GO" id="GO:0046656">
    <property type="term" value="P:folic acid biosynthetic process"/>
    <property type="evidence" value="ECO:0007669"/>
    <property type="project" value="UniProtKB-UniRule"/>
</dbReference>
<dbReference type="EC" id="2.7.6.3" evidence="9"/>
<dbReference type="PROSITE" id="PS00794">
    <property type="entry name" value="HPPK"/>
    <property type="match status" value="1"/>
</dbReference>
<evidence type="ECO:0000256" key="8">
    <source>
        <dbReference type="ARBA" id="ARBA00022909"/>
    </source>
</evidence>
<dbReference type="EMBL" id="FYEZ01000003">
    <property type="protein sequence ID" value="SNC73735.1"/>
    <property type="molecule type" value="Genomic_DNA"/>
</dbReference>
<dbReference type="PANTHER" id="PTHR43071:SF1">
    <property type="entry name" value="2-AMINO-4-HYDROXY-6-HYDROXYMETHYLDIHYDROPTERIDINE PYROPHOSPHOKINASE"/>
    <property type="match status" value="1"/>
</dbReference>
<protein>
    <recommendedName>
        <fullName evidence="9">Bifunctional folate synthesis protein</fullName>
    </recommendedName>
    <domain>
        <recommendedName>
            <fullName evidence="9">Dihydroneopterin aldolase</fullName>
            <shortName evidence="9">DHNA</shortName>
            <ecNumber evidence="9">4.1.2.25</ecNumber>
        </recommendedName>
        <alternativeName>
            <fullName evidence="9">7,8-dihydroneopterin aldolase</fullName>
        </alternativeName>
    </domain>
    <domain>
        <recommendedName>
            <fullName evidence="9">2-amino-4-hydroxy-6-hydroxymethyldihydropteridine pyrophosphokinase</fullName>
            <ecNumber evidence="9">2.7.6.3</ecNumber>
        </recommendedName>
        <alternativeName>
            <fullName evidence="9">6-hydroxymethyl-7,8-dihydropterin pyrophosphokinase</fullName>
            <shortName evidence="9">PPPK</shortName>
        </alternativeName>
        <alternativeName>
            <fullName evidence="9">7,8-dihydro-6-hydroxymethylpterin pyrophosphokinase</fullName>
            <shortName evidence="9">HPPK</shortName>
        </alternativeName>
    </domain>
</protein>
<evidence type="ECO:0000256" key="1">
    <source>
        <dbReference type="ARBA" id="ARBA00000198"/>
    </source>
</evidence>
<sequence length="306" mass="31848">MSTPVGRTPGAGPVIRLGGVEARGHHGVLEHERQEGQHFVADLEAELVPGAGAGDDIGATLHYGQAAEALHAVLAGEPVDLLETLVERLLDAVEALPGAEACRRLTVTVHKPQAPITVPFADVTVSATRERTRPAVVALGANLGDAAATLAAAVARLGDLPGTRLTGLSPLVETDPVGGVEQPVYLNAVALLETVLPAERLLAALHAIEAEHGRTRELRWGARTLDLDLVQQGDPRTGTELRCTGTLELPHPRAAERAFVLVPWSQVDPAAMLGGESVATLATRAADAAGVRPGPPWPALRWGGAR</sequence>
<dbReference type="Gene3D" id="3.30.1130.10">
    <property type="match status" value="1"/>
</dbReference>
<dbReference type="GO" id="GO:0004150">
    <property type="term" value="F:dihydroneopterin aldolase activity"/>
    <property type="evidence" value="ECO:0007669"/>
    <property type="project" value="UniProtKB-UniRule"/>
</dbReference>
<dbReference type="GO" id="GO:0046654">
    <property type="term" value="P:tetrahydrofolate biosynthetic process"/>
    <property type="evidence" value="ECO:0007669"/>
    <property type="project" value="UniProtKB-UniRule"/>
</dbReference>
<keyword evidence="6 11" id="KW-0418">Kinase</keyword>
<reference evidence="11 12" key="1">
    <citation type="submission" date="2017-06" db="EMBL/GenBank/DDBJ databases">
        <authorList>
            <person name="Kim H.J."/>
            <person name="Triplett B.A."/>
        </authorList>
    </citation>
    <scope>NUCLEOTIDE SEQUENCE [LARGE SCALE GENOMIC DNA]</scope>
    <source>
        <strain evidence="11 12">DSM 22179</strain>
    </source>
</reference>
<comment type="catalytic activity">
    <reaction evidence="9">
        <text>7,8-dihydroneopterin = 6-hydroxymethyl-7,8-dihydropterin + glycolaldehyde</text>
        <dbReference type="Rhea" id="RHEA:10540"/>
        <dbReference type="ChEBI" id="CHEBI:17001"/>
        <dbReference type="ChEBI" id="CHEBI:17071"/>
        <dbReference type="ChEBI" id="CHEBI:44841"/>
        <dbReference type="EC" id="4.1.2.25"/>
    </reaction>
</comment>
<dbReference type="Pfam" id="PF02152">
    <property type="entry name" value="FolB"/>
    <property type="match status" value="1"/>
</dbReference>
<dbReference type="NCBIfam" id="TIGR01498">
    <property type="entry name" value="folK"/>
    <property type="match status" value="1"/>
</dbReference>
<dbReference type="NCBIfam" id="TIGR00526">
    <property type="entry name" value="folB_dom"/>
    <property type="match status" value="1"/>
</dbReference>
<keyword evidence="9" id="KW-0456">Lyase</keyword>
<dbReference type="InterPro" id="IPR035907">
    <property type="entry name" value="Hppk_sf"/>
</dbReference>
<dbReference type="InterPro" id="IPR006156">
    <property type="entry name" value="Dihydroneopterin_aldolase"/>
</dbReference>
<comment type="pathway">
    <text evidence="9">Cofactor biosynthesis; tetrahydrofolate biosynthesis; 2-amino-4-hydroxy-6-hydroxymethyl-7,8-dihydropteridine diphosphate from 7,8-dihydroneopterin triphosphate: step 3/4.</text>
</comment>
<dbReference type="GO" id="GO:0003848">
    <property type="term" value="F:2-amino-4-hydroxy-6-hydroxymethyldihydropteridine diphosphokinase activity"/>
    <property type="evidence" value="ECO:0007669"/>
    <property type="project" value="UniProtKB-EC"/>
</dbReference>
<comment type="catalytic activity">
    <reaction evidence="1">
        <text>6-hydroxymethyl-7,8-dihydropterin + ATP = (7,8-dihydropterin-6-yl)methyl diphosphate + AMP + H(+)</text>
        <dbReference type="Rhea" id="RHEA:11412"/>
        <dbReference type="ChEBI" id="CHEBI:15378"/>
        <dbReference type="ChEBI" id="CHEBI:30616"/>
        <dbReference type="ChEBI" id="CHEBI:44841"/>
        <dbReference type="ChEBI" id="CHEBI:72950"/>
        <dbReference type="ChEBI" id="CHEBI:456215"/>
        <dbReference type="EC" id="2.7.6.3"/>
    </reaction>
</comment>
<organism evidence="11 12">
    <name type="scientific">Kytococcus aerolatus</name>
    <dbReference type="NCBI Taxonomy" id="592308"/>
    <lineage>
        <taxon>Bacteria</taxon>
        <taxon>Bacillati</taxon>
        <taxon>Actinomycetota</taxon>
        <taxon>Actinomycetes</taxon>
        <taxon>Micrococcales</taxon>
        <taxon>Kytococcaceae</taxon>
        <taxon>Kytococcus</taxon>
    </lineage>
</organism>
<accession>A0A212U643</accession>
<gene>
    <name evidence="11" type="ORF">SAMN05445756_2117</name>
</gene>
<dbReference type="RefSeq" id="WP_234994407.1">
    <property type="nucleotide sequence ID" value="NZ_FYEZ01000003.1"/>
</dbReference>
<proteinExistence type="inferred from homology"/>
<comment type="similarity">
    <text evidence="9">Belongs to the DHNA family.</text>
</comment>
<dbReference type="PANTHER" id="PTHR43071">
    <property type="entry name" value="2-AMINO-4-HYDROXY-6-HYDROXYMETHYLDIHYDROPTERIDINE PYROPHOSPHOKINASE"/>
    <property type="match status" value="1"/>
</dbReference>
<dbReference type="InterPro" id="IPR043133">
    <property type="entry name" value="GTP-CH-I_C/QueF"/>
</dbReference>
<evidence type="ECO:0000256" key="6">
    <source>
        <dbReference type="ARBA" id="ARBA00022777"/>
    </source>
</evidence>
<dbReference type="CDD" id="cd00483">
    <property type="entry name" value="HPPK"/>
    <property type="match status" value="1"/>
</dbReference>
<evidence type="ECO:0000256" key="4">
    <source>
        <dbReference type="ARBA" id="ARBA00022679"/>
    </source>
</evidence>
<evidence type="ECO:0000259" key="10">
    <source>
        <dbReference type="PROSITE" id="PS00794"/>
    </source>
</evidence>
<dbReference type="Proteomes" id="UP000198122">
    <property type="component" value="Unassembled WGS sequence"/>
</dbReference>
<dbReference type="AlphaFoldDB" id="A0A212U643"/>
<dbReference type="UniPathway" id="UPA00077">
    <property type="reaction ID" value="UER00154"/>
</dbReference>
<dbReference type="NCBIfam" id="TIGR00525">
    <property type="entry name" value="folB"/>
    <property type="match status" value="1"/>
</dbReference>
<dbReference type="GO" id="GO:0005524">
    <property type="term" value="F:ATP binding"/>
    <property type="evidence" value="ECO:0007669"/>
    <property type="project" value="UniProtKB-KW"/>
</dbReference>
<dbReference type="SUPFAM" id="SSF55083">
    <property type="entry name" value="6-hydroxymethyl-7,8-dihydropterin pyrophosphokinase, HPPK"/>
    <property type="match status" value="1"/>
</dbReference>
<keyword evidence="12" id="KW-1185">Reference proteome</keyword>
<evidence type="ECO:0000256" key="3">
    <source>
        <dbReference type="ARBA" id="ARBA00009640"/>
    </source>
</evidence>
<dbReference type="EC" id="4.1.2.25" evidence="9"/>
<comment type="pathway">
    <text evidence="2">Cofactor biosynthesis; tetrahydrofolate biosynthesis; 2-amino-4-hydroxy-6-hydroxymethyl-7,8-dihydropteridine diphosphate from 7,8-dihydroneopterin triphosphate: step 4/4.</text>
</comment>
<keyword evidence="4" id="KW-0808">Transferase</keyword>
<keyword evidence="7" id="KW-0067">ATP-binding</keyword>
<dbReference type="InterPro" id="IPR006157">
    <property type="entry name" value="FolB_dom"/>
</dbReference>
<evidence type="ECO:0000256" key="2">
    <source>
        <dbReference type="ARBA" id="ARBA00005051"/>
    </source>
</evidence>
<feature type="domain" description="7,8-dihydro-6-hydroxymethylpterin-pyrophosphokinase" evidence="10">
    <location>
        <begin position="219"/>
        <end position="230"/>
    </location>
</feature>
<evidence type="ECO:0000256" key="9">
    <source>
        <dbReference type="RuleBase" id="RU362079"/>
    </source>
</evidence>
<evidence type="ECO:0000313" key="12">
    <source>
        <dbReference type="Proteomes" id="UP000198122"/>
    </source>
</evidence>